<evidence type="ECO:0000256" key="2">
    <source>
        <dbReference type="ARBA" id="ARBA00022771"/>
    </source>
</evidence>
<dbReference type="PANTHER" id="PTHR23164">
    <property type="entry name" value="EARLY ENDOSOME ANTIGEN 1"/>
    <property type="match status" value="1"/>
</dbReference>
<dbReference type="PANTHER" id="PTHR23164:SF30">
    <property type="entry name" value="EARLY ENDOSOME ANTIGEN 1"/>
    <property type="match status" value="1"/>
</dbReference>
<evidence type="ECO:0000256" key="4">
    <source>
        <dbReference type="PROSITE-ProRule" id="PRU00091"/>
    </source>
</evidence>
<proteinExistence type="predicted"/>
<dbReference type="SUPFAM" id="SSF69979">
    <property type="entry name" value="Eea1 homodimerisation domain"/>
    <property type="match status" value="1"/>
</dbReference>
<dbReference type="OrthoDB" id="6264588at2759"/>
<evidence type="ECO:0000256" key="3">
    <source>
        <dbReference type="ARBA" id="ARBA00022833"/>
    </source>
</evidence>
<dbReference type="Gene3D" id="1.20.5.390">
    <property type="entry name" value="L1 transposable element, trimerization domain"/>
    <property type="match status" value="1"/>
</dbReference>
<keyword evidence="1" id="KW-0479">Metal-binding</keyword>
<dbReference type="GO" id="GO:0008270">
    <property type="term" value="F:zinc ion binding"/>
    <property type="evidence" value="ECO:0007669"/>
    <property type="project" value="UniProtKB-KW"/>
</dbReference>
<dbReference type="PROSITE" id="PS50178">
    <property type="entry name" value="ZF_FYVE"/>
    <property type="match status" value="1"/>
</dbReference>
<dbReference type="InterPro" id="IPR000306">
    <property type="entry name" value="Znf_FYVE"/>
</dbReference>
<dbReference type="Pfam" id="PF01363">
    <property type="entry name" value="FYVE"/>
    <property type="match status" value="1"/>
</dbReference>
<evidence type="ECO:0000313" key="6">
    <source>
        <dbReference type="EMBL" id="KAA0192317.1"/>
    </source>
</evidence>
<dbReference type="Proteomes" id="UP000728185">
    <property type="component" value="Unassembled WGS sequence"/>
</dbReference>
<feature type="domain" description="FYVE-type" evidence="5">
    <location>
        <begin position="40"/>
        <end position="98"/>
    </location>
</feature>
<dbReference type="AlphaFoldDB" id="A0A8E0RSI8"/>
<keyword evidence="3" id="KW-0862">Zinc</keyword>
<reference evidence="6" key="1">
    <citation type="submission" date="2019-05" db="EMBL/GenBank/DDBJ databases">
        <title>Annotation for the trematode Fasciolopsis buski.</title>
        <authorList>
            <person name="Choi Y.-J."/>
        </authorList>
    </citation>
    <scope>NUCLEOTIDE SEQUENCE</scope>
    <source>
        <strain evidence="6">HT</strain>
        <tissue evidence="6">Whole worm</tissue>
    </source>
</reference>
<dbReference type="CDD" id="cd15730">
    <property type="entry name" value="FYVE_EEA1"/>
    <property type="match status" value="1"/>
</dbReference>
<accession>A0A8E0RSI8</accession>
<keyword evidence="7" id="KW-1185">Reference proteome</keyword>
<gene>
    <name evidence="6" type="ORF">FBUS_05009</name>
</gene>
<dbReference type="InterPro" id="IPR013083">
    <property type="entry name" value="Znf_RING/FYVE/PHD"/>
</dbReference>
<name>A0A8E0RSI8_9TREM</name>
<evidence type="ECO:0000313" key="7">
    <source>
        <dbReference type="Proteomes" id="UP000728185"/>
    </source>
</evidence>
<dbReference type="InterPro" id="IPR017455">
    <property type="entry name" value="Znf_FYVE-rel"/>
</dbReference>
<comment type="caution">
    <text evidence="6">The sequence shown here is derived from an EMBL/GenBank/DDBJ whole genome shotgun (WGS) entry which is preliminary data.</text>
</comment>
<protein>
    <submittedName>
        <fullName evidence="6">RUN and FYVE domain-containing protein 1</fullName>
    </submittedName>
</protein>
<organism evidence="6 7">
    <name type="scientific">Fasciolopsis buskii</name>
    <dbReference type="NCBI Taxonomy" id="27845"/>
    <lineage>
        <taxon>Eukaryota</taxon>
        <taxon>Metazoa</taxon>
        <taxon>Spiralia</taxon>
        <taxon>Lophotrochozoa</taxon>
        <taxon>Platyhelminthes</taxon>
        <taxon>Trematoda</taxon>
        <taxon>Digenea</taxon>
        <taxon>Plagiorchiida</taxon>
        <taxon>Echinostomata</taxon>
        <taxon>Echinostomatoidea</taxon>
        <taxon>Fasciolidae</taxon>
        <taxon>Fasciolopsis</taxon>
    </lineage>
</organism>
<dbReference type="SUPFAM" id="SSF57903">
    <property type="entry name" value="FYVE/PHD zinc finger"/>
    <property type="match status" value="1"/>
</dbReference>
<evidence type="ECO:0000256" key="1">
    <source>
        <dbReference type="ARBA" id="ARBA00022723"/>
    </source>
</evidence>
<dbReference type="InterPro" id="IPR011011">
    <property type="entry name" value="Znf_FYVE_PHD"/>
</dbReference>
<keyword evidence="2 4" id="KW-0863">Zinc-finger</keyword>
<sequence>MQSQTQEIDCLKKAIFELGRENQSLQMLRERVVNRQWTKDDDVVHCSNCQSEFSLTNRKHHCRQCGAIFCHSCSSHRASIAASKDPVRVCDSCYTELIGTSLH</sequence>
<dbReference type="EMBL" id="LUCM01005764">
    <property type="protein sequence ID" value="KAA0192317.1"/>
    <property type="molecule type" value="Genomic_DNA"/>
</dbReference>
<dbReference type="SMART" id="SM00064">
    <property type="entry name" value="FYVE"/>
    <property type="match status" value="1"/>
</dbReference>
<dbReference type="Gene3D" id="3.30.40.10">
    <property type="entry name" value="Zinc/RING finger domain, C3HC4 (zinc finger)"/>
    <property type="match status" value="1"/>
</dbReference>
<evidence type="ECO:0000259" key="5">
    <source>
        <dbReference type="PROSITE" id="PS50178"/>
    </source>
</evidence>